<dbReference type="Gene3D" id="3.90.100.10">
    <property type="entry name" value="Orn/Lys/Arg decarboxylase, C-terminal domain"/>
    <property type="match status" value="1"/>
</dbReference>
<dbReference type="InterPro" id="IPR015421">
    <property type="entry name" value="PyrdxlP-dep_Trfase_major"/>
</dbReference>
<dbReference type="InterPro" id="IPR036633">
    <property type="entry name" value="Prn/Lys/Arg_de-COase_C_sf"/>
</dbReference>
<evidence type="ECO:0000313" key="9">
    <source>
        <dbReference type="Proteomes" id="UP000318453"/>
    </source>
</evidence>
<keyword evidence="9" id="KW-1185">Reference proteome</keyword>
<dbReference type="Proteomes" id="UP000318453">
    <property type="component" value="Chromosome"/>
</dbReference>
<dbReference type="CDD" id="cd00615">
    <property type="entry name" value="Orn_deC_like"/>
    <property type="match status" value="1"/>
</dbReference>
<comment type="cofactor">
    <cofactor evidence="1">
        <name>pyridoxal 5'-phosphate</name>
        <dbReference type="ChEBI" id="CHEBI:597326"/>
    </cofactor>
</comment>
<keyword evidence="5" id="KW-0456">Lyase</keyword>
<keyword evidence="4" id="KW-0663">Pyridoxal phosphate</keyword>
<keyword evidence="8" id="KW-0032">Aminotransferase</keyword>
<protein>
    <submittedName>
        <fullName evidence="8">Aminotransferase class I/II-fold pyridoxal phosphate-dependent enzyme</fullName>
    </submittedName>
</protein>
<dbReference type="AlphaFoldDB" id="A0A5B8NNU2"/>
<dbReference type="KEGG" id="enn:FRE64_09985"/>
<evidence type="ECO:0000256" key="2">
    <source>
        <dbReference type="ARBA" id="ARBA00010671"/>
    </source>
</evidence>
<name>A0A5B8NNU2_9CHRO</name>
<evidence type="ECO:0000313" key="8">
    <source>
        <dbReference type="EMBL" id="QDZ40251.1"/>
    </source>
</evidence>
<evidence type="ECO:0000256" key="5">
    <source>
        <dbReference type="ARBA" id="ARBA00023239"/>
    </source>
</evidence>
<feature type="domain" description="Orn/Lys/Arg decarboxylase C-terminal" evidence="7">
    <location>
        <begin position="411"/>
        <end position="457"/>
    </location>
</feature>
<dbReference type="RefSeq" id="WP_146295934.1">
    <property type="nucleotide sequence ID" value="NZ_CP042326.1"/>
</dbReference>
<keyword evidence="8" id="KW-0808">Transferase</keyword>
<dbReference type="OrthoDB" id="9815233at2"/>
<dbReference type="SUPFAM" id="SSF53383">
    <property type="entry name" value="PLP-dependent transferases"/>
    <property type="match status" value="1"/>
</dbReference>
<evidence type="ECO:0000259" key="7">
    <source>
        <dbReference type="Pfam" id="PF03711"/>
    </source>
</evidence>
<dbReference type="PANTHER" id="PTHR43277:SF4">
    <property type="entry name" value="ARGININE DECARBOXYLASE"/>
    <property type="match status" value="1"/>
</dbReference>
<dbReference type="InterPro" id="IPR008286">
    <property type="entry name" value="Prn/Lys/Arg_de-COase_C"/>
</dbReference>
<dbReference type="InterPro" id="IPR052357">
    <property type="entry name" value="Orn_Lys_Arg_decarboxylase-I"/>
</dbReference>
<evidence type="ECO:0000256" key="3">
    <source>
        <dbReference type="ARBA" id="ARBA00022793"/>
    </source>
</evidence>
<evidence type="ECO:0000256" key="4">
    <source>
        <dbReference type="ARBA" id="ARBA00022898"/>
    </source>
</evidence>
<evidence type="ECO:0000256" key="1">
    <source>
        <dbReference type="ARBA" id="ARBA00001933"/>
    </source>
</evidence>
<dbReference type="InterPro" id="IPR000310">
    <property type="entry name" value="Orn/Lys/Arg_deCO2ase_major_dom"/>
</dbReference>
<sequence length="481" mass="51714">MNTPLVDALKNCANNPHATFYVPGHKQGKGISEQLSALFGETVFRYDLPELPEFGGLFPPEGVMKTAQELAAQAFGAEKTWFLANGSTSGVMAAILATCGEGDKIILPRNVHQSAIAALIFSGAIPIFINPIYDLNFDLPYTITVEAVKQTLSQHQDAKAIFIVSPTYQGVCADIPPLATLAHSYNLPLIVDAAHGAHFGFHPQLPVSPLTQGADIVIQSLHKTLGALTQASLLHLQDKRVNPSRLSTALQCLQSSSPSHLLLASLDAAREQVETQGKHLFDYTLDLASRGKAEIEKISDLSLFNPSLPQAGCYDLDATRITINVEQLGLTGFAADEILHNELGVTAELPTAKTLTFVVTFGNTVADIEALITGLTQLRQYQPETSLVPLKLSGLPPLAECISPRKAFFQEKTVLPLADTVGKISAELVCPYPPGIPVLIPGERITIEALNYLQQVFQLGRNITITGCSDVTLKQLQVIAS</sequence>
<evidence type="ECO:0000259" key="6">
    <source>
        <dbReference type="Pfam" id="PF01276"/>
    </source>
</evidence>
<reference evidence="8 9" key="1">
    <citation type="submission" date="2019-08" db="EMBL/GenBank/DDBJ databases">
        <title>Carotenoids and Carotenoid Binding Proteins in the Halophilic Cyanobacterium Euhalothece sp. ZM00.</title>
        <authorList>
            <person name="Cho S.M."/>
            <person name="Song J.Y."/>
            <person name="Park Y.-I."/>
        </authorList>
    </citation>
    <scope>NUCLEOTIDE SEQUENCE [LARGE SCALE GENOMIC DNA]</scope>
    <source>
        <strain evidence="8 9">Z-M001</strain>
    </source>
</reference>
<dbReference type="SUPFAM" id="SSF55904">
    <property type="entry name" value="Ornithine decarboxylase C-terminal domain"/>
    <property type="match status" value="1"/>
</dbReference>
<comment type="similarity">
    <text evidence="2">Belongs to the Orn/Lys/Arg decarboxylase class-I family.</text>
</comment>
<dbReference type="EMBL" id="CP042326">
    <property type="protein sequence ID" value="QDZ40251.1"/>
    <property type="molecule type" value="Genomic_DNA"/>
</dbReference>
<dbReference type="PANTHER" id="PTHR43277">
    <property type="entry name" value="ARGININE DECARBOXYLASE"/>
    <property type="match status" value="1"/>
</dbReference>
<gene>
    <name evidence="8" type="ORF">FRE64_09985</name>
</gene>
<dbReference type="GO" id="GO:0008483">
    <property type="term" value="F:transaminase activity"/>
    <property type="evidence" value="ECO:0007669"/>
    <property type="project" value="UniProtKB-KW"/>
</dbReference>
<dbReference type="InterPro" id="IPR015424">
    <property type="entry name" value="PyrdxlP-dep_Trfase"/>
</dbReference>
<accession>A0A5B8NNU2</accession>
<dbReference type="Pfam" id="PF01276">
    <property type="entry name" value="OKR_DC_1"/>
    <property type="match status" value="1"/>
</dbReference>
<dbReference type="Pfam" id="PF03711">
    <property type="entry name" value="OKR_DC_1_C"/>
    <property type="match status" value="1"/>
</dbReference>
<feature type="domain" description="Orn/Lys/Arg decarboxylases family 1 pyridoxal-P attachment site" evidence="6">
    <location>
        <begin position="3"/>
        <end position="309"/>
    </location>
</feature>
<dbReference type="Gene3D" id="3.40.640.10">
    <property type="entry name" value="Type I PLP-dependent aspartate aminotransferase-like (Major domain)"/>
    <property type="match status" value="1"/>
</dbReference>
<dbReference type="GO" id="GO:0016831">
    <property type="term" value="F:carboxy-lyase activity"/>
    <property type="evidence" value="ECO:0007669"/>
    <property type="project" value="UniProtKB-KW"/>
</dbReference>
<keyword evidence="3" id="KW-0210">Decarboxylase</keyword>
<organism evidence="8 9">
    <name type="scientific">Euhalothece natronophila Z-M001</name>
    <dbReference type="NCBI Taxonomy" id="522448"/>
    <lineage>
        <taxon>Bacteria</taxon>
        <taxon>Bacillati</taxon>
        <taxon>Cyanobacteriota</taxon>
        <taxon>Cyanophyceae</taxon>
        <taxon>Oscillatoriophycideae</taxon>
        <taxon>Chroococcales</taxon>
        <taxon>Halothecacae</taxon>
        <taxon>Halothece cluster</taxon>
        <taxon>Euhalothece</taxon>
    </lineage>
</organism>
<proteinExistence type="inferred from homology"/>